<protein>
    <recommendedName>
        <fullName evidence="1">Amidohydrolase-related domain-containing protein</fullName>
    </recommendedName>
</protein>
<reference evidence="3" key="1">
    <citation type="journal article" date="2014" name="Proc. Natl. Acad. Sci. U.S.A.">
        <title>Extensive sampling of basidiomycete genomes demonstrates inadequacy of the white-rot/brown-rot paradigm for wood decay fungi.</title>
        <authorList>
            <person name="Riley R."/>
            <person name="Salamov A.A."/>
            <person name="Brown D.W."/>
            <person name="Nagy L.G."/>
            <person name="Floudas D."/>
            <person name="Held B.W."/>
            <person name="Levasseur A."/>
            <person name="Lombard V."/>
            <person name="Morin E."/>
            <person name="Otillar R."/>
            <person name="Lindquist E.A."/>
            <person name="Sun H."/>
            <person name="LaButti K.M."/>
            <person name="Schmutz J."/>
            <person name="Jabbour D."/>
            <person name="Luo H."/>
            <person name="Baker S.E."/>
            <person name="Pisabarro A.G."/>
            <person name="Walton J.D."/>
            <person name="Blanchette R.A."/>
            <person name="Henrissat B."/>
            <person name="Martin F."/>
            <person name="Cullen D."/>
            <person name="Hibbett D.S."/>
            <person name="Grigoriev I.V."/>
        </authorList>
    </citation>
    <scope>NUCLEOTIDE SEQUENCE [LARGE SCALE GENOMIC DNA]</scope>
    <source>
        <strain evidence="3">MUCL 33604</strain>
    </source>
</reference>
<dbReference type="STRING" id="933084.A0A067PTB2"/>
<gene>
    <name evidence="2" type="ORF">JAAARDRAFT_135303</name>
</gene>
<dbReference type="Gene3D" id="3.20.20.140">
    <property type="entry name" value="Metal-dependent hydrolases"/>
    <property type="match status" value="1"/>
</dbReference>
<dbReference type="HOGENOM" id="CLU_017290_4_0_1"/>
<evidence type="ECO:0000259" key="1">
    <source>
        <dbReference type="Pfam" id="PF04909"/>
    </source>
</evidence>
<dbReference type="Pfam" id="PF04909">
    <property type="entry name" value="Amidohydro_2"/>
    <property type="match status" value="1"/>
</dbReference>
<dbReference type="PANTHER" id="PTHR43383:SF2">
    <property type="entry name" value="AMIDOHYDROLASE 2 FAMILY PROTEIN"/>
    <property type="match status" value="1"/>
</dbReference>
<dbReference type="AlphaFoldDB" id="A0A067PTB2"/>
<organism evidence="2 3">
    <name type="scientific">Jaapia argillacea MUCL 33604</name>
    <dbReference type="NCBI Taxonomy" id="933084"/>
    <lineage>
        <taxon>Eukaryota</taxon>
        <taxon>Fungi</taxon>
        <taxon>Dikarya</taxon>
        <taxon>Basidiomycota</taxon>
        <taxon>Agaricomycotina</taxon>
        <taxon>Agaricomycetes</taxon>
        <taxon>Agaricomycetidae</taxon>
        <taxon>Jaapiales</taxon>
        <taxon>Jaapiaceae</taxon>
        <taxon>Jaapia</taxon>
    </lineage>
</organism>
<accession>A0A067PTB2</accession>
<dbReference type="Proteomes" id="UP000027265">
    <property type="component" value="Unassembled WGS sequence"/>
</dbReference>
<dbReference type="GO" id="GO:0016787">
    <property type="term" value="F:hydrolase activity"/>
    <property type="evidence" value="ECO:0007669"/>
    <property type="project" value="InterPro"/>
</dbReference>
<dbReference type="SUPFAM" id="SSF51556">
    <property type="entry name" value="Metallo-dependent hydrolases"/>
    <property type="match status" value="1"/>
</dbReference>
<evidence type="ECO:0000313" key="2">
    <source>
        <dbReference type="EMBL" id="KDQ54522.1"/>
    </source>
</evidence>
<proteinExistence type="predicted"/>
<dbReference type="InterPro" id="IPR032466">
    <property type="entry name" value="Metal_Hydrolase"/>
</dbReference>
<dbReference type="PANTHER" id="PTHR43383">
    <property type="entry name" value="NODULIN 6"/>
    <property type="match status" value="1"/>
</dbReference>
<dbReference type="InterPro" id="IPR006680">
    <property type="entry name" value="Amidohydro-rel"/>
</dbReference>
<dbReference type="OrthoDB" id="3364440at2759"/>
<sequence length="408" mass="45584">MLYPSLRHVTFNYPAIDNHAHPLLKAAYRSYVPFEGLISEAQGPALLEDSPHTLACYRATAQLAPVFGLEGERATWEGVKEARDKTDYDELCKMFLKPTGIQCVLFDDLFGDGGIAEGYKWHDQFTKSPSKRIVRVEVLAQGILSSLIDSQKASVVTPALLESFISAFSKALQHSAADPEVVGFKSVACYRTGLNVAISNTSAEIEESMMVAVSRYQTTKQLRIAEKAFNDLIVRMTCEVAGVCKKPIQFHTGLGDNDISLPLSSPAHLQPLIAHFPETPFILLHSSYPYTRDAGYLCSVYRNAYVDFGEIFPFVNGEGQRDVIRQVLELCPTNKILWSTDGHWWPESYYLGSLQAREALYEVLSQLITARDLTEIQAIQIVKNALFHNSNRIYRLGLQPVEDILGEQ</sequence>
<dbReference type="EMBL" id="KL197728">
    <property type="protein sequence ID" value="KDQ54522.1"/>
    <property type="molecule type" value="Genomic_DNA"/>
</dbReference>
<feature type="domain" description="Amidohydrolase-related" evidence="1">
    <location>
        <begin position="240"/>
        <end position="360"/>
    </location>
</feature>
<name>A0A067PTB2_9AGAM</name>
<keyword evidence="3" id="KW-1185">Reference proteome</keyword>
<dbReference type="InParanoid" id="A0A067PTB2"/>
<evidence type="ECO:0000313" key="3">
    <source>
        <dbReference type="Proteomes" id="UP000027265"/>
    </source>
</evidence>